<evidence type="ECO:0000313" key="2">
    <source>
        <dbReference type="EMBL" id="MBP2409245.1"/>
    </source>
</evidence>
<proteinExistence type="predicted"/>
<dbReference type="Proteomes" id="UP000698222">
    <property type="component" value="Unassembled WGS sequence"/>
</dbReference>
<evidence type="ECO:0000256" key="1">
    <source>
        <dbReference type="SAM" id="SignalP"/>
    </source>
</evidence>
<dbReference type="RefSeq" id="WP_281067091.1">
    <property type="nucleotide sequence ID" value="NZ_BAAAJV010000018.1"/>
</dbReference>
<dbReference type="PROSITE" id="PS51257">
    <property type="entry name" value="PROKAR_LIPOPROTEIN"/>
    <property type="match status" value="1"/>
</dbReference>
<sequence>MMITRRRTLALLAAAGSLPALAACGPNASGGSGEGGDALGG</sequence>
<protein>
    <recommendedName>
        <fullName evidence="4">ABC transporter substrate-binding protein</fullName>
    </recommendedName>
</protein>
<organism evidence="2 3">
    <name type="scientific">Brachybacterium fresconis</name>
    <dbReference type="NCBI Taxonomy" id="173363"/>
    <lineage>
        <taxon>Bacteria</taxon>
        <taxon>Bacillati</taxon>
        <taxon>Actinomycetota</taxon>
        <taxon>Actinomycetes</taxon>
        <taxon>Micrococcales</taxon>
        <taxon>Dermabacteraceae</taxon>
        <taxon>Brachybacterium</taxon>
    </lineage>
</organism>
<name>A0ABS4YKW4_9MICO</name>
<dbReference type="EMBL" id="JAGIOC010000001">
    <property type="protein sequence ID" value="MBP2409245.1"/>
    <property type="molecule type" value="Genomic_DNA"/>
</dbReference>
<keyword evidence="3" id="KW-1185">Reference proteome</keyword>
<feature type="signal peptide" evidence="1">
    <location>
        <begin position="1"/>
        <end position="22"/>
    </location>
</feature>
<comment type="caution">
    <text evidence="2">The sequence shown here is derived from an EMBL/GenBank/DDBJ whole genome shotgun (WGS) entry which is preliminary data.</text>
</comment>
<gene>
    <name evidence="2" type="ORF">JOF44_002148</name>
</gene>
<feature type="chain" id="PRO_5045324004" description="ABC transporter substrate-binding protein" evidence="1">
    <location>
        <begin position="23"/>
        <end position="41"/>
    </location>
</feature>
<evidence type="ECO:0000313" key="3">
    <source>
        <dbReference type="Proteomes" id="UP000698222"/>
    </source>
</evidence>
<evidence type="ECO:0008006" key="4">
    <source>
        <dbReference type="Google" id="ProtNLM"/>
    </source>
</evidence>
<reference evidence="2 3" key="1">
    <citation type="submission" date="2021-03" db="EMBL/GenBank/DDBJ databases">
        <title>Sequencing the genomes of 1000 actinobacteria strains.</title>
        <authorList>
            <person name="Klenk H.-P."/>
        </authorList>
    </citation>
    <scope>NUCLEOTIDE SEQUENCE [LARGE SCALE GENOMIC DNA]</scope>
    <source>
        <strain evidence="2 3">DSM 14564</strain>
    </source>
</reference>
<keyword evidence="1" id="KW-0732">Signal</keyword>
<accession>A0ABS4YKW4</accession>
<dbReference type="PROSITE" id="PS51318">
    <property type="entry name" value="TAT"/>
    <property type="match status" value="1"/>
</dbReference>
<dbReference type="InterPro" id="IPR006311">
    <property type="entry name" value="TAT_signal"/>
</dbReference>